<reference evidence="1" key="1">
    <citation type="submission" date="2014-11" db="EMBL/GenBank/DDBJ databases">
        <authorList>
            <person name="Amaro Gonzalez C."/>
        </authorList>
    </citation>
    <scope>NUCLEOTIDE SEQUENCE</scope>
</reference>
<dbReference type="EMBL" id="GBXM01088376">
    <property type="protein sequence ID" value="JAH20201.1"/>
    <property type="molecule type" value="Transcribed_RNA"/>
</dbReference>
<sequence>MIFLYRFFFPLILKANKGKLSFYDSHENRGVCRRFLTLCACMYVRMLK</sequence>
<protein>
    <submittedName>
        <fullName evidence="1">Uncharacterized protein</fullName>
    </submittedName>
</protein>
<dbReference type="AlphaFoldDB" id="A0A0E9QTA4"/>
<name>A0A0E9QTA4_ANGAN</name>
<evidence type="ECO:0000313" key="1">
    <source>
        <dbReference type="EMBL" id="JAH20201.1"/>
    </source>
</evidence>
<organism evidence="1">
    <name type="scientific">Anguilla anguilla</name>
    <name type="common">European freshwater eel</name>
    <name type="synonym">Muraena anguilla</name>
    <dbReference type="NCBI Taxonomy" id="7936"/>
    <lineage>
        <taxon>Eukaryota</taxon>
        <taxon>Metazoa</taxon>
        <taxon>Chordata</taxon>
        <taxon>Craniata</taxon>
        <taxon>Vertebrata</taxon>
        <taxon>Euteleostomi</taxon>
        <taxon>Actinopterygii</taxon>
        <taxon>Neopterygii</taxon>
        <taxon>Teleostei</taxon>
        <taxon>Anguilliformes</taxon>
        <taxon>Anguillidae</taxon>
        <taxon>Anguilla</taxon>
    </lineage>
</organism>
<proteinExistence type="predicted"/>
<reference evidence="1" key="2">
    <citation type="journal article" date="2015" name="Fish Shellfish Immunol.">
        <title>Early steps in the European eel (Anguilla anguilla)-Vibrio vulnificus interaction in the gills: Role of the RtxA13 toxin.</title>
        <authorList>
            <person name="Callol A."/>
            <person name="Pajuelo D."/>
            <person name="Ebbesson L."/>
            <person name="Teles M."/>
            <person name="MacKenzie S."/>
            <person name="Amaro C."/>
        </authorList>
    </citation>
    <scope>NUCLEOTIDE SEQUENCE</scope>
</reference>
<accession>A0A0E9QTA4</accession>